<evidence type="ECO:0000256" key="6">
    <source>
        <dbReference type="ARBA" id="ARBA00022777"/>
    </source>
</evidence>
<evidence type="ECO:0000256" key="3">
    <source>
        <dbReference type="ARBA" id="ARBA00017473"/>
    </source>
</evidence>
<dbReference type="Proteomes" id="UP001154312">
    <property type="component" value="Unassembled WGS sequence"/>
</dbReference>
<feature type="binding site" evidence="9">
    <location>
        <begin position="93"/>
        <end position="103"/>
    </location>
    <ligand>
        <name>ATP</name>
        <dbReference type="ChEBI" id="CHEBI:30616"/>
    </ligand>
</feature>
<dbReference type="NCBIfam" id="NF011202">
    <property type="entry name" value="PRK14608.1"/>
    <property type="match status" value="1"/>
</dbReference>
<reference evidence="12" key="1">
    <citation type="submission" date="2022-02" db="EMBL/GenBank/DDBJ databases">
        <authorList>
            <person name="Leng L."/>
        </authorList>
    </citation>
    <scope>NUCLEOTIDE SEQUENCE</scope>
    <source>
        <strain evidence="12">JI</strain>
    </source>
</reference>
<keyword evidence="7 9" id="KW-0067">ATP-binding</keyword>
<keyword evidence="9" id="KW-0414">Isoprene biosynthesis</keyword>
<dbReference type="InterPro" id="IPR036554">
    <property type="entry name" value="GHMP_kinase_C_sf"/>
</dbReference>
<dbReference type="GO" id="GO:0005524">
    <property type="term" value="F:ATP binding"/>
    <property type="evidence" value="ECO:0007669"/>
    <property type="project" value="UniProtKB-UniRule"/>
</dbReference>
<evidence type="ECO:0000256" key="4">
    <source>
        <dbReference type="ARBA" id="ARBA00022679"/>
    </source>
</evidence>
<evidence type="ECO:0000256" key="8">
    <source>
        <dbReference type="ARBA" id="ARBA00032554"/>
    </source>
</evidence>
<name>A0A9X4JUW4_9FIRM</name>
<keyword evidence="6 9" id="KW-0418">Kinase</keyword>
<evidence type="ECO:0000313" key="13">
    <source>
        <dbReference type="Proteomes" id="UP001154312"/>
    </source>
</evidence>
<sequence length="287" mass="30060">MVIKVYARAKINLTLDVLGKRPDGYHQVETVMQSIELHDCLEFTPLEDGVSLTVAGGEVPSGADNLVYRAALLMRKLAGDKKGISIKLNKNIPVAAGLGGGSADAAATLSALNEIWGIHLPARDLLSLGEKLGSDVPFCLLGGTALAGGRGELLESLPPCPRMGLVLVKPSFGVSTASVYRAYDSCPSGKRPGTVAMIKAIGERDIDCIVQNLANVLEIATISMHPEIAGIKKRLLEAGALGVLMSGSGPTVFGVTADLEAARAVADRYPNCGERVLATETFNPERS</sequence>
<dbReference type="GO" id="GO:0050515">
    <property type="term" value="F:4-(cytidine 5'-diphospho)-2-C-methyl-D-erythritol kinase activity"/>
    <property type="evidence" value="ECO:0007669"/>
    <property type="project" value="UniProtKB-UniRule"/>
</dbReference>
<feature type="domain" description="GHMP kinase N-terminal" evidence="10">
    <location>
        <begin position="65"/>
        <end position="143"/>
    </location>
</feature>
<proteinExistence type="inferred from homology"/>
<comment type="pathway">
    <text evidence="9">Isoprenoid biosynthesis; isopentenyl diphosphate biosynthesis via DXP pathway; isopentenyl diphosphate from 1-deoxy-D-xylulose 5-phosphate: step 3/6.</text>
</comment>
<dbReference type="SUPFAM" id="SSF55060">
    <property type="entry name" value="GHMP Kinase, C-terminal domain"/>
    <property type="match status" value="1"/>
</dbReference>
<dbReference type="GO" id="GO:0016114">
    <property type="term" value="P:terpenoid biosynthetic process"/>
    <property type="evidence" value="ECO:0007669"/>
    <property type="project" value="UniProtKB-UniRule"/>
</dbReference>
<dbReference type="PANTHER" id="PTHR43527">
    <property type="entry name" value="4-DIPHOSPHOCYTIDYL-2-C-METHYL-D-ERYTHRITOL KINASE, CHLOROPLASTIC"/>
    <property type="match status" value="1"/>
</dbReference>
<dbReference type="GO" id="GO:0019288">
    <property type="term" value="P:isopentenyl diphosphate biosynthetic process, methylerythritol 4-phosphate pathway"/>
    <property type="evidence" value="ECO:0007669"/>
    <property type="project" value="UniProtKB-UniRule"/>
</dbReference>
<gene>
    <name evidence="9 12" type="primary">ispE</name>
    <name evidence="12" type="ORF">L7E55_01600</name>
</gene>
<dbReference type="Gene3D" id="3.30.70.890">
    <property type="entry name" value="GHMP kinase, C-terminal domain"/>
    <property type="match status" value="1"/>
</dbReference>
<evidence type="ECO:0000256" key="9">
    <source>
        <dbReference type="HAMAP-Rule" id="MF_00061"/>
    </source>
</evidence>
<keyword evidence="4 9" id="KW-0808">Transferase</keyword>
<organism evidence="12 13">
    <name type="scientific">Pelotomaculum isophthalicicum JI</name>
    <dbReference type="NCBI Taxonomy" id="947010"/>
    <lineage>
        <taxon>Bacteria</taxon>
        <taxon>Bacillati</taxon>
        <taxon>Bacillota</taxon>
        <taxon>Clostridia</taxon>
        <taxon>Eubacteriales</taxon>
        <taxon>Desulfotomaculaceae</taxon>
        <taxon>Pelotomaculum</taxon>
    </lineage>
</organism>
<protein>
    <recommendedName>
        <fullName evidence="3 9">4-diphosphocytidyl-2-C-methyl-D-erythritol kinase</fullName>
        <shortName evidence="9">CMK</shortName>
        <ecNumber evidence="2 9">2.7.1.148</ecNumber>
    </recommendedName>
    <alternativeName>
        <fullName evidence="8 9">4-(cytidine-5'-diphospho)-2-C-methyl-D-erythritol kinase</fullName>
    </alternativeName>
</protein>
<feature type="domain" description="GHMP kinase C-terminal" evidence="11">
    <location>
        <begin position="197"/>
        <end position="272"/>
    </location>
</feature>
<dbReference type="InterPro" id="IPR004424">
    <property type="entry name" value="IspE"/>
</dbReference>
<evidence type="ECO:0000259" key="10">
    <source>
        <dbReference type="Pfam" id="PF00288"/>
    </source>
</evidence>
<evidence type="ECO:0000256" key="7">
    <source>
        <dbReference type="ARBA" id="ARBA00022840"/>
    </source>
</evidence>
<comment type="function">
    <text evidence="9">Catalyzes the phosphorylation of the position 2 hydroxy group of 4-diphosphocytidyl-2C-methyl-D-erythritol.</text>
</comment>
<dbReference type="PIRSF" id="PIRSF010376">
    <property type="entry name" value="IspE"/>
    <property type="match status" value="1"/>
</dbReference>
<dbReference type="InterPro" id="IPR013750">
    <property type="entry name" value="GHMP_kinase_C_dom"/>
</dbReference>
<dbReference type="AlphaFoldDB" id="A0A9X4JUW4"/>
<dbReference type="InterPro" id="IPR014721">
    <property type="entry name" value="Ribsml_uS5_D2-typ_fold_subgr"/>
</dbReference>
<evidence type="ECO:0000256" key="5">
    <source>
        <dbReference type="ARBA" id="ARBA00022741"/>
    </source>
</evidence>
<evidence type="ECO:0000256" key="1">
    <source>
        <dbReference type="ARBA" id="ARBA00009684"/>
    </source>
</evidence>
<dbReference type="PRINTS" id="PR00958">
    <property type="entry name" value="HOMSERKINASE"/>
</dbReference>
<evidence type="ECO:0000313" key="12">
    <source>
        <dbReference type="EMBL" id="MDF9407061.1"/>
    </source>
</evidence>
<evidence type="ECO:0000256" key="2">
    <source>
        <dbReference type="ARBA" id="ARBA00012052"/>
    </source>
</evidence>
<dbReference type="EMBL" id="JAKOAV010000002">
    <property type="protein sequence ID" value="MDF9407061.1"/>
    <property type="molecule type" value="Genomic_DNA"/>
</dbReference>
<keyword evidence="13" id="KW-1185">Reference proteome</keyword>
<comment type="similarity">
    <text evidence="1 9">Belongs to the GHMP kinase family. IspE subfamily.</text>
</comment>
<feature type="active site" evidence="9">
    <location>
        <position position="10"/>
    </location>
</feature>
<dbReference type="Gene3D" id="3.30.230.10">
    <property type="match status" value="1"/>
</dbReference>
<comment type="caution">
    <text evidence="12">The sequence shown here is derived from an EMBL/GenBank/DDBJ whole genome shotgun (WGS) entry which is preliminary data.</text>
</comment>
<dbReference type="NCBIfam" id="TIGR00154">
    <property type="entry name" value="ispE"/>
    <property type="match status" value="1"/>
</dbReference>
<dbReference type="HAMAP" id="MF_00061">
    <property type="entry name" value="IspE"/>
    <property type="match status" value="1"/>
</dbReference>
<keyword evidence="5 9" id="KW-0547">Nucleotide-binding</keyword>
<dbReference type="RefSeq" id="WP_277442230.1">
    <property type="nucleotide sequence ID" value="NZ_JAKOAV010000002.1"/>
</dbReference>
<dbReference type="Pfam" id="PF00288">
    <property type="entry name" value="GHMP_kinases_N"/>
    <property type="match status" value="1"/>
</dbReference>
<dbReference type="InterPro" id="IPR006204">
    <property type="entry name" value="GHMP_kinase_N_dom"/>
</dbReference>
<feature type="active site" evidence="9">
    <location>
        <position position="135"/>
    </location>
</feature>
<dbReference type="InterPro" id="IPR020568">
    <property type="entry name" value="Ribosomal_Su5_D2-typ_SF"/>
</dbReference>
<comment type="catalytic activity">
    <reaction evidence="9">
        <text>4-CDP-2-C-methyl-D-erythritol + ATP = 4-CDP-2-C-methyl-D-erythritol 2-phosphate + ADP + H(+)</text>
        <dbReference type="Rhea" id="RHEA:18437"/>
        <dbReference type="ChEBI" id="CHEBI:15378"/>
        <dbReference type="ChEBI" id="CHEBI:30616"/>
        <dbReference type="ChEBI" id="CHEBI:57823"/>
        <dbReference type="ChEBI" id="CHEBI:57919"/>
        <dbReference type="ChEBI" id="CHEBI:456216"/>
        <dbReference type="EC" id="2.7.1.148"/>
    </reaction>
</comment>
<accession>A0A9X4JUW4</accession>
<evidence type="ECO:0000259" key="11">
    <source>
        <dbReference type="Pfam" id="PF08544"/>
    </source>
</evidence>
<dbReference type="Pfam" id="PF08544">
    <property type="entry name" value="GHMP_kinases_C"/>
    <property type="match status" value="1"/>
</dbReference>
<dbReference type="EC" id="2.7.1.148" evidence="2 9"/>
<dbReference type="PANTHER" id="PTHR43527:SF2">
    <property type="entry name" value="4-DIPHOSPHOCYTIDYL-2-C-METHYL-D-ERYTHRITOL KINASE, CHLOROPLASTIC"/>
    <property type="match status" value="1"/>
</dbReference>
<dbReference type="SUPFAM" id="SSF54211">
    <property type="entry name" value="Ribosomal protein S5 domain 2-like"/>
    <property type="match status" value="1"/>
</dbReference>